<dbReference type="Pfam" id="PF17854">
    <property type="entry name" value="FtsK_alpha"/>
    <property type="match status" value="1"/>
</dbReference>
<keyword evidence="9" id="KW-1133">Transmembrane helix</keyword>
<dbReference type="CDD" id="cd01127">
    <property type="entry name" value="TrwB_TraG_TraD_VirD4"/>
    <property type="match status" value="1"/>
</dbReference>
<feature type="compositionally biased region" description="Polar residues" evidence="8">
    <location>
        <begin position="463"/>
        <end position="474"/>
    </location>
</feature>
<feature type="region of interest" description="Disordered" evidence="8">
    <location>
        <begin position="763"/>
        <end position="785"/>
    </location>
</feature>
<evidence type="ECO:0000256" key="7">
    <source>
        <dbReference type="PROSITE-ProRule" id="PRU00289"/>
    </source>
</evidence>
<keyword evidence="12" id="KW-1185">Reference proteome</keyword>
<evidence type="ECO:0000256" key="4">
    <source>
        <dbReference type="ARBA" id="ARBA00022840"/>
    </source>
</evidence>
<dbReference type="Pfam" id="PF09397">
    <property type="entry name" value="FtsK_gamma"/>
    <property type="match status" value="1"/>
</dbReference>
<feature type="region of interest" description="Disordered" evidence="8">
    <location>
        <begin position="622"/>
        <end position="642"/>
    </location>
</feature>
<dbReference type="PANTHER" id="PTHR22683:SF41">
    <property type="entry name" value="DNA TRANSLOCASE FTSK"/>
    <property type="match status" value="1"/>
</dbReference>
<dbReference type="SUPFAM" id="SSF52540">
    <property type="entry name" value="P-loop containing nucleoside triphosphate hydrolases"/>
    <property type="match status" value="1"/>
</dbReference>
<evidence type="ECO:0000313" key="12">
    <source>
        <dbReference type="Proteomes" id="UP001629274"/>
    </source>
</evidence>
<dbReference type="InterPro" id="IPR041027">
    <property type="entry name" value="FtsK_alpha"/>
</dbReference>
<evidence type="ECO:0000256" key="2">
    <source>
        <dbReference type="ARBA" id="ARBA00006474"/>
    </source>
</evidence>
<evidence type="ECO:0000313" key="11">
    <source>
        <dbReference type="EMBL" id="MFM0240325.1"/>
    </source>
</evidence>
<feature type="region of interest" description="Disordered" evidence="8">
    <location>
        <begin position="463"/>
        <end position="484"/>
    </location>
</feature>
<evidence type="ECO:0000256" key="6">
    <source>
        <dbReference type="ARBA" id="ARBA00024784"/>
    </source>
</evidence>
<dbReference type="InterPro" id="IPR050206">
    <property type="entry name" value="FtsK/SpoIIIE/SftA"/>
</dbReference>
<dbReference type="Gene3D" id="3.30.980.40">
    <property type="match status" value="1"/>
</dbReference>
<dbReference type="RefSeq" id="WP_408511439.1">
    <property type="nucleotide sequence ID" value="NZ_JAQQDR010000007.1"/>
</dbReference>
<comment type="subcellular location">
    <subcellularLocation>
        <location evidence="1">Cell inner membrane</location>
    </subcellularLocation>
</comment>
<evidence type="ECO:0000256" key="8">
    <source>
        <dbReference type="SAM" id="MobiDB-lite"/>
    </source>
</evidence>
<proteinExistence type="inferred from homology"/>
<sequence>MHTVVFGWFGGSAVWFIPLLWRLVKSALPGGAGLRGPGTIRLWLGFVCVLVASCTLEASLIAVAGVNGFGRALAAGFGHLLGHIGTPLAALALFFISLPWLIDFRWRDFAAWADGAFGLGLSRGLAKRDEEARRHRSVDDGLPSHVSPAANTMAPKTNGRYARPTVWRPPARGRDAAAAGAAASVAGKDAAARGAAPSWRAGATTPRSQAKPAEPVLRTGAATTSPRHVPMQTPPLKAEKAAWMPAEPVAPAGWLRESGARVAVPGAGSVAGSVAGSAGATGVAGASGASARVGASQVGRRSAGEQRPVGSAGAGAGLAAGGAFVAGAAGAAGAAGKVTQAAVHTSVTARAPSGSAGSHSAVGSVGTAAAGAGRPSTIAQGAAVSAASVNRAPAPRQAFSPAPGSNDVAPTPAASRLAPSYTRPMPATQKVTPPASVQETLRSIAENAARWTDIAGVSLARSTGSENAKLTSVPNAAPSFEPEQPIVDVPRTDATEAALTPDAHRPSLEVADGAPVDHAINAPADAPRVEASFEVPPEVSHEPVVQWPIEPPVIQPPLTAAPVVEHAPVAASTPTHTSVSASAPFVEQGPIAAPSPSPASPYVPPVATPTPFQIFAAQLQASEAHEDEPPFEDNPTVSTTHADHYASPSIETAQTLSQPAHHSEVIAPRVAEQTTAPAMAEQMKEAASFVEPHPAAPASTAEVVIDKTLAPWEAELDAVLAQHAASSSSVPAVSRVVVSSGTGPTPDAATPSLSIARAGETLGETETADAPALSDVPEASDSPTAAHAANITAAMPPQRVAPHVSETSATAHAASTSTAATPQSTAPQTSDSSANEHASNPPIAVPPQSHAPQASNVVRFPGFAVQTAPVASDVADDESFAIAERPNEAAMPPPAPITSTSLAAPFTTEKTPSAEATAATAATEPTEPAAQPRPPLRGHSPANGFEFRAPAASMVELPTLDLLAPADIDVEPVSEEKLIETGLLIEQRLQEFKVPVTVVGASAGPVITRFEVEPALGVRGSQIVGLMKDLSRGLGLTSIRVVETIPGKTCMGLELPNAKRQTIRLSEILEASVYQNSHSQLTLAMGKDITGHPVVADLAKAPHMLVAGTTGSGKSVAINAMICSLLYKATPEEVRLIMIDPKMLELSVYEGIPHLLAPVVTDMKLAANALNWCVGEMEKRYRLMSAVGVRNLAGFNQKIRDTEAKGKKLGNPFSLTPEAPEPLAPLPLIVVVIDELADLMMVAGKKIEELIARLAQKARAAGIHLILATQRPSVDVITGLIKANIPTRVAFQVSSKIDSRTILDQMGAESLLGQGDMLFLPPGTGYPQRVHGAFVADEEVHRIVEYLKQFGEPQYEEGILDGPATDGGAAQDLFGESPDAEADPLYDEAVAFVVRTRRASISSVQRQLRIGYNRAARLVEQMETAGLVSAMGINGSREVLAPGPAE</sequence>
<evidence type="ECO:0000256" key="5">
    <source>
        <dbReference type="ARBA" id="ARBA00023125"/>
    </source>
</evidence>
<organism evidence="11 12">
    <name type="scientific">Paraburkholderia phytofirmans</name>
    <dbReference type="NCBI Taxonomy" id="261302"/>
    <lineage>
        <taxon>Bacteria</taxon>
        <taxon>Pseudomonadati</taxon>
        <taxon>Pseudomonadota</taxon>
        <taxon>Betaproteobacteria</taxon>
        <taxon>Burkholderiales</taxon>
        <taxon>Burkholderiaceae</taxon>
        <taxon>Paraburkholderia</taxon>
    </lineage>
</organism>
<feature type="region of interest" description="Disordered" evidence="8">
    <location>
        <begin position="350"/>
        <end position="372"/>
    </location>
</feature>
<dbReference type="Pfam" id="PF01580">
    <property type="entry name" value="FtsK_SpoIIIE"/>
    <property type="match status" value="1"/>
</dbReference>
<comment type="function">
    <text evidence="6">Essential cell division protein that coordinates cell division and chromosome segregation. The N-terminus is involved in assembly of the cell-division machinery. The C-terminus functions as a DNA motor that moves dsDNA in an ATP-dependent manner towards the dif recombination site, which is located within the replication terminus region. Translocation stops specifically at Xer-dif sites, where FtsK interacts with the Xer recombinase, allowing activation of chromosome unlinking by recombination. FtsK orienting polar sequences (KOPS) guide the direction of DNA translocation. FtsK can remove proteins from DNA as it translocates, but translocation stops specifically at XerCD-dif site, thereby preventing removal of XerC and XerD from dif.</text>
</comment>
<feature type="region of interest" description="Disordered" evidence="8">
    <location>
        <begin position="908"/>
        <end position="945"/>
    </location>
</feature>
<dbReference type="SMART" id="SM00382">
    <property type="entry name" value="AAA"/>
    <property type="match status" value="1"/>
</dbReference>
<feature type="region of interest" description="Disordered" evidence="8">
    <location>
        <begin position="797"/>
        <end position="854"/>
    </location>
</feature>
<feature type="binding site" evidence="7">
    <location>
        <begin position="1108"/>
        <end position="1115"/>
    </location>
    <ligand>
        <name>ATP</name>
        <dbReference type="ChEBI" id="CHEBI:30616"/>
    </ligand>
</feature>
<dbReference type="InterPro" id="IPR018541">
    <property type="entry name" value="Ftsk_gamma"/>
</dbReference>
<keyword evidence="5" id="KW-0238">DNA-binding</keyword>
<dbReference type="Proteomes" id="UP001629274">
    <property type="component" value="Unassembled WGS sequence"/>
</dbReference>
<evidence type="ECO:0000256" key="3">
    <source>
        <dbReference type="ARBA" id="ARBA00022741"/>
    </source>
</evidence>
<dbReference type="InterPro" id="IPR036388">
    <property type="entry name" value="WH-like_DNA-bd_sf"/>
</dbReference>
<feature type="compositionally biased region" description="Low complexity" evidence="8">
    <location>
        <begin position="807"/>
        <end position="830"/>
    </location>
</feature>
<dbReference type="PANTHER" id="PTHR22683">
    <property type="entry name" value="SPORULATION PROTEIN RELATED"/>
    <property type="match status" value="1"/>
</dbReference>
<comment type="caution">
    <text evidence="11">The sequence shown here is derived from an EMBL/GenBank/DDBJ whole genome shotgun (WGS) entry which is preliminary data.</text>
</comment>
<keyword evidence="9" id="KW-0812">Transmembrane</keyword>
<keyword evidence="9" id="KW-0472">Membrane</keyword>
<feature type="transmembrane region" description="Helical" evidence="9">
    <location>
        <begin position="84"/>
        <end position="102"/>
    </location>
</feature>
<feature type="transmembrane region" description="Helical" evidence="9">
    <location>
        <begin position="6"/>
        <end position="24"/>
    </location>
</feature>
<name>A0ABW9BKK7_9BURK</name>
<feature type="region of interest" description="Disordered" evidence="8">
    <location>
        <begin position="394"/>
        <end position="436"/>
    </location>
</feature>
<dbReference type="InterPro" id="IPR036390">
    <property type="entry name" value="WH_DNA-bd_sf"/>
</dbReference>
<feature type="compositionally biased region" description="Low complexity" evidence="8">
    <location>
        <begin position="176"/>
        <end position="203"/>
    </location>
</feature>
<comment type="similarity">
    <text evidence="2">Belongs to the FtsK/SpoIIIE/SftA family.</text>
</comment>
<gene>
    <name evidence="11" type="ORF">PQR03_19530</name>
</gene>
<dbReference type="PROSITE" id="PS50901">
    <property type="entry name" value="FTSK"/>
    <property type="match status" value="1"/>
</dbReference>
<reference evidence="11 12" key="1">
    <citation type="journal article" date="2024" name="Chem. Sci.">
        <title>Discovery of megapolipeptins by genome mining of a Burkholderiales bacteria collection.</title>
        <authorList>
            <person name="Paulo B.S."/>
            <person name="Recchia M.J.J."/>
            <person name="Lee S."/>
            <person name="Fergusson C.H."/>
            <person name="Romanowski S.B."/>
            <person name="Hernandez A."/>
            <person name="Krull N."/>
            <person name="Liu D.Y."/>
            <person name="Cavanagh H."/>
            <person name="Bos A."/>
            <person name="Gray C.A."/>
            <person name="Murphy B.T."/>
            <person name="Linington R.G."/>
            <person name="Eustaquio A.S."/>
        </authorList>
    </citation>
    <scope>NUCLEOTIDE SEQUENCE [LARGE SCALE GENOMIC DNA]</scope>
    <source>
        <strain evidence="11 12">RL17-351-BIE-A</strain>
    </source>
</reference>
<keyword evidence="3 7" id="KW-0547">Nucleotide-binding</keyword>
<dbReference type="EMBL" id="JAQQDR010000007">
    <property type="protein sequence ID" value="MFM0240325.1"/>
    <property type="molecule type" value="Genomic_DNA"/>
</dbReference>
<evidence type="ECO:0000256" key="1">
    <source>
        <dbReference type="ARBA" id="ARBA00004533"/>
    </source>
</evidence>
<protein>
    <submittedName>
        <fullName evidence="11">DNA translocase FtsK</fullName>
    </submittedName>
</protein>
<feature type="compositionally biased region" description="Low complexity" evidence="8">
    <location>
        <begin position="353"/>
        <end position="372"/>
    </location>
</feature>
<feature type="domain" description="FtsK" evidence="10">
    <location>
        <begin position="1091"/>
        <end position="1300"/>
    </location>
</feature>
<accession>A0ABW9BKK7</accession>
<feature type="compositionally biased region" description="Low complexity" evidence="8">
    <location>
        <begin position="908"/>
        <end position="930"/>
    </location>
</feature>
<dbReference type="SMART" id="SM00843">
    <property type="entry name" value="Ftsk_gamma"/>
    <property type="match status" value="1"/>
</dbReference>
<dbReference type="Gene3D" id="3.40.50.300">
    <property type="entry name" value="P-loop containing nucleotide triphosphate hydrolases"/>
    <property type="match status" value="1"/>
</dbReference>
<dbReference type="Gene3D" id="1.10.10.10">
    <property type="entry name" value="Winged helix-like DNA-binding domain superfamily/Winged helix DNA-binding domain"/>
    <property type="match status" value="1"/>
</dbReference>
<dbReference type="InterPro" id="IPR027417">
    <property type="entry name" value="P-loop_NTPase"/>
</dbReference>
<feature type="transmembrane region" description="Helical" evidence="9">
    <location>
        <begin position="44"/>
        <end position="64"/>
    </location>
</feature>
<dbReference type="SUPFAM" id="SSF46785">
    <property type="entry name" value="Winged helix' DNA-binding domain"/>
    <property type="match status" value="1"/>
</dbReference>
<dbReference type="InterPro" id="IPR003593">
    <property type="entry name" value="AAA+_ATPase"/>
</dbReference>
<keyword evidence="4 7" id="KW-0067">ATP-binding</keyword>
<feature type="region of interest" description="Disordered" evidence="8">
    <location>
        <begin position="132"/>
        <end position="234"/>
    </location>
</feature>
<dbReference type="InterPro" id="IPR002543">
    <property type="entry name" value="FtsK_dom"/>
</dbReference>
<evidence type="ECO:0000256" key="9">
    <source>
        <dbReference type="SAM" id="Phobius"/>
    </source>
</evidence>
<evidence type="ECO:0000259" key="10">
    <source>
        <dbReference type="PROSITE" id="PS50901"/>
    </source>
</evidence>